<keyword evidence="3 8" id="KW-0812">Transmembrane</keyword>
<dbReference type="PATRIC" id="fig|1278073.3.peg.603"/>
<dbReference type="GO" id="GO:0022857">
    <property type="term" value="F:transmembrane transporter activity"/>
    <property type="evidence" value="ECO:0007669"/>
    <property type="project" value="InterPro"/>
</dbReference>
<dbReference type="CDD" id="cd13607">
    <property type="entry name" value="PBP2_AfProX_like"/>
    <property type="match status" value="1"/>
</dbReference>
<feature type="transmembrane region" description="Helical" evidence="8">
    <location>
        <begin position="344"/>
        <end position="368"/>
    </location>
</feature>
<dbReference type="InterPro" id="IPR051204">
    <property type="entry name" value="ABC_transp_perm/SBD"/>
</dbReference>
<dbReference type="PANTHER" id="PTHR30177">
    <property type="entry name" value="GLYCINE BETAINE/L-PROLINE TRANSPORT SYSTEM PERMEASE PROTEIN PROW"/>
    <property type="match status" value="1"/>
</dbReference>
<dbReference type="RefSeq" id="WP_015346193.1">
    <property type="nucleotide sequence ID" value="NC_020126.1"/>
</dbReference>
<evidence type="ECO:0000256" key="8">
    <source>
        <dbReference type="RuleBase" id="RU363032"/>
    </source>
</evidence>
<name>L7U2B6_MYXSD</name>
<evidence type="ECO:0000256" key="5">
    <source>
        <dbReference type="ARBA" id="ARBA00023136"/>
    </source>
</evidence>
<evidence type="ECO:0000256" key="2">
    <source>
        <dbReference type="ARBA" id="ARBA00022448"/>
    </source>
</evidence>
<evidence type="ECO:0000313" key="11">
    <source>
        <dbReference type="EMBL" id="AGC41930.1"/>
    </source>
</evidence>
<comment type="similarity">
    <text evidence="6">In the C-terminal section; belongs to the OsmX family.</text>
</comment>
<keyword evidence="5 8" id="KW-0472">Membrane</keyword>
<evidence type="ECO:0000256" key="9">
    <source>
        <dbReference type="SAM" id="SignalP"/>
    </source>
</evidence>
<feature type="transmembrane region" description="Helical" evidence="8">
    <location>
        <begin position="428"/>
        <end position="454"/>
    </location>
</feature>
<dbReference type="AlphaFoldDB" id="L7U2B6"/>
<dbReference type="SUPFAM" id="SSF161098">
    <property type="entry name" value="MetI-like"/>
    <property type="match status" value="1"/>
</dbReference>
<dbReference type="InterPro" id="IPR041894">
    <property type="entry name" value="PBP2_ProX-like"/>
</dbReference>
<dbReference type="PANTHER" id="PTHR30177:SF4">
    <property type="entry name" value="OSMOPROTECTANT IMPORT PERMEASE PROTEIN OSMW"/>
    <property type="match status" value="1"/>
</dbReference>
<feature type="transmembrane region" description="Helical" evidence="8">
    <location>
        <begin position="474"/>
        <end position="496"/>
    </location>
</feature>
<dbReference type="GO" id="GO:0043190">
    <property type="term" value="C:ATP-binding cassette (ABC) transporter complex"/>
    <property type="evidence" value="ECO:0007669"/>
    <property type="project" value="InterPro"/>
</dbReference>
<dbReference type="Proteomes" id="UP000011131">
    <property type="component" value="Chromosome"/>
</dbReference>
<evidence type="ECO:0000256" key="7">
    <source>
        <dbReference type="ARBA" id="ARBA00035652"/>
    </source>
</evidence>
<dbReference type="InterPro" id="IPR000515">
    <property type="entry name" value="MetI-like"/>
</dbReference>
<evidence type="ECO:0000256" key="3">
    <source>
        <dbReference type="ARBA" id="ARBA00022692"/>
    </source>
</evidence>
<comment type="similarity">
    <text evidence="8">Belongs to the binding-protein-dependent transport system permease family.</text>
</comment>
<evidence type="ECO:0000259" key="10">
    <source>
        <dbReference type="PROSITE" id="PS50928"/>
    </source>
</evidence>
<organism evidence="11 12">
    <name type="scientific">Myxococcus stipitatus (strain DSM 14675 / JCM 12634 / Mx s8)</name>
    <dbReference type="NCBI Taxonomy" id="1278073"/>
    <lineage>
        <taxon>Bacteria</taxon>
        <taxon>Pseudomonadati</taxon>
        <taxon>Myxococcota</taxon>
        <taxon>Myxococcia</taxon>
        <taxon>Myxococcales</taxon>
        <taxon>Cystobacterineae</taxon>
        <taxon>Myxococcaceae</taxon>
        <taxon>Myxococcus</taxon>
    </lineage>
</organism>
<feature type="chain" id="PRO_5003983508" evidence="9">
    <location>
        <begin position="21"/>
        <end position="509"/>
    </location>
</feature>
<dbReference type="SUPFAM" id="SSF53850">
    <property type="entry name" value="Periplasmic binding protein-like II"/>
    <property type="match status" value="1"/>
</dbReference>
<dbReference type="STRING" id="1278073.MYSTI_00580"/>
<keyword evidence="9" id="KW-0732">Signal</keyword>
<dbReference type="Pfam" id="PF00528">
    <property type="entry name" value="BPD_transp_1"/>
    <property type="match status" value="1"/>
</dbReference>
<dbReference type="FunFam" id="1.10.3720.10:FF:000001">
    <property type="entry name" value="Glycine betaine ABC transporter, permease"/>
    <property type="match status" value="1"/>
</dbReference>
<dbReference type="PROSITE" id="PS51257">
    <property type="entry name" value="PROKAR_LIPOPROTEIN"/>
    <property type="match status" value="1"/>
</dbReference>
<dbReference type="OrthoDB" id="9781705at2"/>
<dbReference type="GO" id="GO:0031460">
    <property type="term" value="P:glycine betaine transport"/>
    <property type="evidence" value="ECO:0007669"/>
    <property type="project" value="TreeGrafter"/>
</dbReference>
<dbReference type="Gene3D" id="3.40.190.10">
    <property type="entry name" value="Periplasmic binding protein-like II"/>
    <property type="match status" value="1"/>
</dbReference>
<dbReference type="InterPro" id="IPR007210">
    <property type="entry name" value="ABC_Gly_betaine_transp_sub-bd"/>
</dbReference>
<dbReference type="Pfam" id="PF04069">
    <property type="entry name" value="OpuAC"/>
    <property type="match status" value="1"/>
</dbReference>
<evidence type="ECO:0000256" key="1">
    <source>
        <dbReference type="ARBA" id="ARBA00004651"/>
    </source>
</evidence>
<accession>L7U2B6</accession>
<evidence type="ECO:0000256" key="4">
    <source>
        <dbReference type="ARBA" id="ARBA00022989"/>
    </source>
</evidence>
<dbReference type="EMBL" id="CP004025">
    <property type="protein sequence ID" value="AGC41930.1"/>
    <property type="molecule type" value="Genomic_DNA"/>
</dbReference>
<keyword evidence="4 8" id="KW-1133">Transmembrane helix</keyword>
<keyword evidence="12" id="KW-1185">Reference proteome</keyword>
<dbReference type="CDD" id="cd06261">
    <property type="entry name" value="TM_PBP2"/>
    <property type="match status" value="1"/>
</dbReference>
<dbReference type="InterPro" id="IPR035906">
    <property type="entry name" value="MetI-like_sf"/>
</dbReference>
<comment type="subcellular location">
    <subcellularLocation>
        <location evidence="1 8">Cell membrane</location>
        <topology evidence="1 8">Multi-pass membrane protein</topology>
    </subcellularLocation>
</comment>
<gene>
    <name evidence="11" type="ordered locus">MYSTI_00580</name>
</gene>
<dbReference type="KEGG" id="msd:MYSTI_00580"/>
<protein>
    <submittedName>
        <fullName evidence="11">Glycine betaine/L-proline ABC transporter permease and substrate-binding protein</fullName>
    </submittedName>
</protein>
<dbReference type="eggNOG" id="COG1174">
    <property type="taxonomic scope" value="Bacteria"/>
</dbReference>
<feature type="transmembrane region" description="Helical" evidence="8">
    <location>
        <begin position="313"/>
        <end position="332"/>
    </location>
</feature>
<comment type="similarity">
    <text evidence="7">In the N-terminal section; belongs to the binding-protein-dependent transport system permease family.</text>
</comment>
<sequence length="509" mass="54300">MSVWRRVLAVLLVLAGMTVACGRASSTEGAPSVRVGSKKFTESVILGEMVAQLAKSTGASVRHRRELGGTAVLWEALRRDELDVYPEYTGTLRLELLSRLRLKDDEALRAALADEGLRMSAPLGFNNTYALGMKEAEAERLGIRRISDLRAHPDLRLGFSNEFMERADGWPALRDTYRLPQKDVRGLDHDLAYRGLEAGSVQVTDLYSTDAEIAAHGLRVLEDDAHHFPVYDAVLLYRADLETRAPEALAAMLRLSGALSEDAMVKLNARARVDRVPEAQVASDFLGGHLGVATKVQGEGLASRVWRRTREHLSLVGLSLLAAVAFAVPLGVIAARRPRLGQAVLGLAGILQTIPSLALLVVMIPLLGIGSRPALAALFLYSLLPIVRNTAAGLTGIPLEVRESADALGLSPRARLWRIDLPMASPSILAGIQTAAVINVGTATLGALVGAGGYGQPILTGIRLDDTGLILEGAIPAAVLALLVSAGVEAAGRVLVPRGLRLRAESESR</sequence>
<dbReference type="Gene3D" id="1.10.3720.10">
    <property type="entry name" value="MetI-like"/>
    <property type="match status" value="1"/>
</dbReference>
<dbReference type="PROSITE" id="PS50928">
    <property type="entry name" value="ABC_TM1"/>
    <property type="match status" value="1"/>
</dbReference>
<dbReference type="HOGENOM" id="CLU_577198_0_0_7"/>
<dbReference type="Gene3D" id="3.40.190.120">
    <property type="entry name" value="Osmoprotection protein (prox), domain 2"/>
    <property type="match status" value="1"/>
</dbReference>
<evidence type="ECO:0000256" key="6">
    <source>
        <dbReference type="ARBA" id="ARBA00035642"/>
    </source>
</evidence>
<feature type="domain" description="ABC transmembrane type-1" evidence="10">
    <location>
        <begin position="309"/>
        <end position="488"/>
    </location>
</feature>
<dbReference type="eggNOG" id="COG1732">
    <property type="taxonomic scope" value="Bacteria"/>
</dbReference>
<proteinExistence type="inferred from homology"/>
<keyword evidence="2 8" id="KW-0813">Transport</keyword>
<evidence type="ECO:0000313" key="12">
    <source>
        <dbReference type="Proteomes" id="UP000011131"/>
    </source>
</evidence>
<reference evidence="11 12" key="1">
    <citation type="journal article" date="2013" name="Genome Announc.">
        <title>Complete genome sequence of Myxococcus stipitatus strain DSM 14675, a fruiting myxobacterium.</title>
        <authorList>
            <person name="Huntley S."/>
            <person name="Kneip S."/>
            <person name="Treuner-Lange A."/>
            <person name="Sogaard-Andersen L."/>
        </authorList>
    </citation>
    <scope>NUCLEOTIDE SEQUENCE [LARGE SCALE GENOMIC DNA]</scope>
    <source>
        <strain evidence="12">DSM 14675 / JCM 12634 / Mx s8</strain>
    </source>
</reference>
<feature type="signal peptide" evidence="9">
    <location>
        <begin position="1"/>
        <end position="20"/>
    </location>
</feature>